<sequence length="77" mass="8809">MAVGDIASYIDHSNSVIPIWLIEILQELNADIMFKQKGMPKKNGQTIDHFFSITKSNESDEISEESKDEPNDNDDYF</sequence>
<comment type="caution">
    <text evidence="2">The sequence shown here is derived from an EMBL/GenBank/DDBJ whole genome shotgun (WGS) entry which is preliminary data.</text>
</comment>
<name>A0A9N9BZ81_FUNMO</name>
<accession>A0A9N9BZ81</accession>
<dbReference type="Proteomes" id="UP000789375">
    <property type="component" value="Unassembled WGS sequence"/>
</dbReference>
<dbReference type="EMBL" id="CAJVPP010002048">
    <property type="protein sequence ID" value="CAG8584977.1"/>
    <property type="molecule type" value="Genomic_DNA"/>
</dbReference>
<evidence type="ECO:0000256" key="1">
    <source>
        <dbReference type="SAM" id="MobiDB-lite"/>
    </source>
</evidence>
<proteinExistence type="predicted"/>
<gene>
    <name evidence="2" type="ORF">FMOSSE_LOCUS8143</name>
</gene>
<dbReference type="AlphaFoldDB" id="A0A9N9BZ81"/>
<organism evidence="2 3">
    <name type="scientific">Funneliformis mosseae</name>
    <name type="common">Endomycorrhizal fungus</name>
    <name type="synonym">Glomus mosseae</name>
    <dbReference type="NCBI Taxonomy" id="27381"/>
    <lineage>
        <taxon>Eukaryota</taxon>
        <taxon>Fungi</taxon>
        <taxon>Fungi incertae sedis</taxon>
        <taxon>Mucoromycota</taxon>
        <taxon>Glomeromycotina</taxon>
        <taxon>Glomeromycetes</taxon>
        <taxon>Glomerales</taxon>
        <taxon>Glomeraceae</taxon>
        <taxon>Funneliformis</taxon>
    </lineage>
</organism>
<evidence type="ECO:0000313" key="3">
    <source>
        <dbReference type="Proteomes" id="UP000789375"/>
    </source>
</evidence>
<protein>
    <submittedName>
        <fullName evidence="2">5267_t:CDS:1</fullName>
    </submittedName>
</protein>
<reference evidence="2" key="1">
    <citation type="submission" date="2021-06" db="EMBL/GenBank/DDBJ databases">
        <authorList>
            <person name="Kallberg Y."/>
            <person name="Tangrot J."/>
            <person name="Rosling A."/>
        </authorList>
    </citation>
    <scope>NUCLEOTIDE SEQUENCE</scope>
    <source>
        <strain evidence="2">87-6 pot B 2015</strain>
    </source>
</reference>
<feature type="region of interest" description="Disordered" evidence="1">
    <location>
        <begin position="54"/>
        <end position="77"/>
    </location>
</feature>
<evidence type="ECO:0000313" key="2">
    <source>
        <dbReference type="EMBL" id="CAG8584977.1"/>
    </source>
</evidence>
<keyword evidence="3" id="KW-1185">Reference proteome</keyword>